<keyword evidence="2" id="KW-1185">Reference proteome</keyword>
<dbReference type="PATRIC" id="fig|1187852.3.peg.319"/>
<sequence>MARDGLRAIVTGQDGRSARLAVGSAGVDLAHAVVMKAWVMEACVMEACRRNGCRERRSDPALRLILIRPMISDMRPIRLRPGSPKIL</sequence>
<dbReference type="Proteomes" id="UP000036449">
    <property type="component" value="Unassembled WGS sequence"/>
</dbReference>
<evidence type="ECO:0000313" key="1">
    <source>
        <dbReference type="EMBL" id="KMO39321.1"/>
    </source>
</evidence>
<proteinExistence type="predicted"/>
<comment type="caution">
    <text evidence="1">The sequence shown here is derived from an EMBL/GenBank/DDBJ whole genome shotgun (WGS) entry which is preliminary data.</text>
</comment>
<name>A0A0J6VJL6_9HYPH</name>
<organism evidence="1 2">
    <name type="scientific">Methylobacterium tarhaniae</name>
    <dbReference type="NCBI Taxonomy" id="1187852"/>
    <lineage>
        <taxon>Bacteria</taxon>
        <taxon>Pseudomonadati</taxon>
        <taxon>Pseudomonadota</taxon>
        <taxon>Alphaproteobacteria</taxon>
        <taxon>Hyphomicrobiales</taxon>
        <taxon>Methylobacteriaceae</taxon>
        <taxon>Methylobacterium</taxon>
    </lineage>
</organism>
<dbReference type="EMBL" id="LABZ01000109">
    <property type="protein sequence ID" value="KMO39321.1"/>
    <property type="molecule type" value="Genomic_DNA"/>
</dbReference>
<reference evidence="1 2" key="1">
    <citation type="submission" date="2015-03" db="EMBL/GenBank/DDBJ databases">
        <title>Genome sequencing of Methylobacterium tarhaniae DSM 25844.</title>
        <authorList>
            <person name="Chaudhry V."/>
            <person name="Patil P.B."/>
        </authorList>
    </citation>
    <scope>NUCLEOTIDE SEQUENCE [LARGE SCALE GENOMIC DNA]</scope>
    <source>
        <strain evidence="1 2">DSM 25844</strain>
    </source>
</reference>
<evidence type="ECO:0000313" key="2">
    <source>
        <dbReference type="Proteomes" id="UP000036449"/>
    </source>
</evidence>
<accession>A0A0J6VJL6</accession>
<protein>
    <submittedName>
        <fullName evidence="1">Uncharacterized protein</fullName>
    </submittedName>
</protein>
<dbReference type="AlphaFoldDB" id="A0A0J6VJL6"/>
<gene>
    <name evidence="1" type="ORF">VQ03_15870</name>
</gene>